<dbReference type="Proteomes" id="UP000276437">
    <property type="component" value="Chromosome"/>
</dbReference>
<keyword evidence="1" id="KW-0805">Transcription regulation</keyword>
<dbReference type="PROSITE" id="PS50956">
    <property type="entry name" value="HTH_ASNC_2"/>
    <property type="match status" value="1"/>
</dbReference>
<dbReference type="InterPro" id="IPR011008">
    <property type="entry name" value="Dimeric_a/b-barrel"/>
</dbReference>
<dbReference type="InterPro" id="IPR000485">
    <property type="entry name" value="AsnC-type_HTH_dom"/>
</dbReference>
<keyword evidence="2" id="KW-0238">DNA-binding</keyword>
<keyword evidence="3" id="KW-0804">Transcription</keyword>
<evidence type="ECO:0000256" key="1">
    <source>
        <dbReference type="ARBA" id="ARBA00023015"/>
    </source>
</evidence>
<dbReference type="Pfam" id="PF13412">
    <property type="entry name" value="HTH_24"/>
    <property type="match status" value="1"/>
</dbReference>
<proteinExistence type="predicted"/>
<dbReference type="EMBL" id="AP018449">
    <property type="protein sequence ID" value="BBB90684.1"/>
    <property type="molecule type" value="Genomic_DNA"/>
</dbReference>
<dbReference type="InterPro" id="IPR036388">
    <property type="entry name" value="WH-like_DNA-bd_sf"/>
</dbReference>
<sequence>MLNSIDLKLVGHLMNYGRTTWAELGTLLDLSAPAAAERVRKLEEKGIIKGFTAIIDPESVGYGLLALIAVTLERCEHKDAFLARIGIMPEIQECHHVAGQEDYILKVRCTGTHDLERIISNEIKIFPGAKTRTTIILSTIKETPILPLPTDKG</sequence>
<evidence type="ECO:0000313" key="6">
    <source>
        <dbReference type="Proteomes" id="UP000276437"/>
    </source>
</evidence>
<dbReference type="InterPro" id="IPR036390">
    <property type="entry name" value="WH_DNA-bd_sf"/>
</dbReference>
<dbReference type="InterPro" id="IPR019887">
    <property type="entry name" value="Tscrpt_reg_AsnC/Lrp_C"/>
</dbReference>
<organism evidence="5 6">
    <name type="scientific">Methylomusa anaerophila</name>
    <dbReference type="NCBI Taxonomy" id="1930071"/>
    <lineage>
        <taxon>Bacteria</taxon>
        <taxon>Bacillati</taxon>
        <taxon>Bacillota</taxon>
        <taxon>Negativicutes</taxon>
        <taxon>Selenomonadales</taxon>
        <taxon>Sporomusaceae</taxon>
        <taxon>Methylomusa</taxon>
    </lineage>
</organism>
<evidence type="ECO:0000313" key="5">
    <source>
        <dbReference type="EMBL" id="BBB90684.1"/>
    </source>
</evidence>
<dbReference type="AlphaFoldDB" id="A0A348AHY6"/>
<dbReference type="SMART" id="SM00344">
    <property type="entry name" value="HTH_ASNC"/>
    <property type="match status" value="1"/>
</dbReference>
<evidence type="ECO:0000256" key="2">
    <source>
        <dbReference type="ARBA" id="ARBA00023125"/>
    </source>
</evidence>
<gene>
    <name evidence="5" type="primary">lrp</name>
    <name evidence="5" type="ORF">MAMMFC1_01345</name>
</gene>
<dbReference type="InterPro" id="IPR019888">
    <property type="entry name" value="Tscrpt_reg_AsnC-like"/>
</dbReference>
<evidence type="ECO:0000256" key="3">
    <source>
        <dbReference type="ARBA" id="ARBA00023163"/>
    </source>
</evidence>
<dbReference type="RefSeq" id="WP_126307544.1">
    <property type="nucleotide sequence ID" value="NZ_AP018449.1"/>
</dbReference>
<feature type="domain" description="HTH asnC-type" evidence="4">
    <location>
        <begin position="2"/>
        <end position="63"/>
    </location>
</feature>
<dbReference type="Gene3D" id="3.30.70.920">
    <property type="match status" value="1"/>
</dbReference>
<dbReference type="SUPFAM" id="SSF46785">
    <property type="entry name" value="Winged helix' DNA-binding domain"/>
    <property type="match status" value="1"/>
</dbReference>
<keyword evidence="6" id="KW-1185">Reference proteome</keyword>
<dbReference type="GO" id="GO:0043565">
    <property type="term" value="F:sequence-specific DNA binding"/>
    <property type="evidence" value="ECO:0007669"/>
    <property type="project" value="InterPro"/>
</dbReference>
<dbReference type="GO" id="GO:0005829">
    <property type="term" value="C:cytosol"/>
    <property type="evidence" value="ECO:0007669"/>
    <property type="project" value="TreeGrafter"/>
</dbReference>
<dbReference type="PRINTS" id="PR00033">
    <property type="entry name" value="HTHASNC"/>
</dbReference>
<dbReference type="PANTHER" id="PTHR30154">
    <property type="entry name" value="LEUCINE-RESPONSIVE REGULATORY PROTEIN"/>
    <property type="match status" value="1"/>
</dbReference>
<dbReference type="SUPFAM" id="SSF54909">
    <property type="entry name" value="Dimeric alpha+beta barrel"/>
    <property type="match status" value="1"/>
</dbReference>
<dbReference type="PANTHER" id="PTHR30154:SF53">
    <property type="entry name" value="HTH-TYPE TRANSCRIPTIONAL REGULATOR LRPC"/>
    <property type="match status" value="1"/>
</dbReference>
<dbReference type="Pfam" id="PF01037">
    <property type="entry name" value="AsnC_trans_reg"/>
    <property type="match status" value="1"/>
</dbReference>
<name>A0A348AHY6_9FIRM</name>
<dbReference type="Gene3D" id="1.10.10.10">
    <property type="entry name" value="Winged helix-like DNA-binding domain superfamily/Winged helix DNA-binding domain"/>
    <property type="match status" value="1"/>
</dbReference>
<dbReference type="GO" id="GO:0043200">
    <property type="term" value="P:response to amino acid"/>
    <property type="evidence" value="ECO:0007669"/>
    <property type="project" value="TreeGrafter"/>
</dbReference>
<dbReference type="KEGG" id="mana:MAMMFC1_01345"/>
<reference evidence="5 6" key="1">
    <citation type="journal article" date="2018" name="Int. J. Syst. Evol. Microbiol.">
        <title>Methylomusa anaerophila gen. nov., sp. nov., an anaerobic methanol-utilizing bacterium isolated from a microbial fuel cell.</title>
        <authorList>
            <person name="Amano N."/>
            <person name="Yamamuro A."/>
            <person name="Miyahara M."/>
            <person name="Kouzuma A."/>
            <person name="Abe T."/>
            <person name="Watanabe K."/>
        </authorList>
    </citation>
    <scope>NUCLEOTIDE SEQUENCE [LARGE SCALE GENOMIC DNA]</scope>
    <source>
        <strain evidence="5 6">MMFC1</strain>
    </source>
</reference>
<accession>A0A348AHY6</accession>
<dbReference type="OrthoDB" id="34294at2"/>
<evidence type="ECO:0000259" key="4">
    <source>
        <dbReference type="PROSITE" id="PS50956"/>
    </source>
</evidence>
<protein>
    <submittedName>
        <fullName evidence="5">Leucine-responsive regulatory protein</fullName>
    </submittedName>
</protein>